<sequence>MLSLLQCLKDNKVLISDIAYVKNDSEVELNKGDKLLQLMLLRGEEAGCGGTEKTTKTRNEARPPRYFTVQERHLIEEMLQKVKPFIVAYEGIQNYEKLEV</sequence>
<proteinExistence type="predicted"/>
<dbReference type="EMBL" id="CP144749">
    <property type="protein sequence ID" value="WVZ73654.1"/>
    <property type="molecule type" value="Genomic_DNA"/>
</dbReference>
<reference evidence="1 2" key="1">
    <citation type="submission" date="2024-02" db="EMBL/GenBank/DDBJ databases">
        <title>High-quality chromosome-scale genome assembly of Pensacola bahiagrass (Paspalum notatum Flugge var. saurae).</title>
        <authorList>
            <person name="Vega J.M."/>
            <person name="Podio M."/>
            <person name="Orjuela J."/>
            <person name="Siena L.A."/>
            <person name="Pessino S.C."/>
            <person name="Combes M.C."/>
            <person name="Mariac C."/>
            <person name="Albertini E."/>
            <person name="Pupilli F."/>
            <person name="Ortiz J.P.A."/>
            <person name="Leblanc O."/>
        </authorList>
    </citation>
    <scope>NUCLEOTIDE SEQUENCE [LARGE SCALE GENOMIC DNA]</scope>
    <source>
        <strain evidence="1">R1</strain>
        <tissue evidence="1">Leaf</tissue>
    </source>
</reference>
<dbReference type="Proteomes" id="UP001341281">
    <property type="component" value="Chromosome 05"/>
</dbReference>
<gene>
    <name evidence="1" type="ORF">U9M48_021939</name>
</gene>
<organism evidence="1 2">
    <name type="scientific">Paspalum notatum var. saurae</name>
    <dbReference type="NCBI Taxonomy" id="547442"/>
    <lineage>
        <taxon>Eukaryota</taxon>
        <taxon>Viridiplantae</taxon>
        <taxon>Streptophyta</taxon>
        <taxon>Embryophyta</taxon>
        <taxon>Tracheophyta</taxon>
        <taxon>Spermatophyta</taxon>
        <taxon>Magnoliopsida</taxon>
        <taxon>Liliopsida</taxon>
        <taxon>Poales</taxon>
        <taxon>Poaceae</taxon>
        <taxon>PACMAD clade</taxon>
        <taxon>Panicoideae</taxon>
        <taxon>Andropogonodae</taxon>
        <taxon>Paspaleae</taxon>
        <taxon>Paspalinae</taxon>
        <taxon>Paspalum</taxon>
    </lineage>
</organism>
<evidence type="ECO:0000313" key="2">
    <source>
        <dbReference type="Proteomes" id="UP001341281"/>
    </source>
</evidence>
<accession>A0AAQ3TIK1</accession>
<evidence type="ECO:0000313" key="1">
    <source>
        <dbReference type="EMBL" id="WVZ73654.1"/>
    </source>
</evidence>
<protein>
    <submittedName>
        <fullName evidence="1">Uncharacterized protein</fullName>
    </submittedName>
</protein>
<name>A0AAQ3TIK1_PASNO</name>
<keyword evidence="2" id="KW-1185">Reference proteome</keyword>
<dbReference type="AlphaFoldDB" id="A0AAQ3TIK1"/>